<evidence type="ECO:0000256" key="8">
    <source>
        <dbReference type="ARBA" id="ARBA00022824"/>
    </source>
</evidence>
<feature type="transmembrane region" description="Helical" evidence="14">
    <location>
        <begin position="83"/>
        <end position="103"/>
    </location>
</feature>
<evidence type="ECO:0000256" key="14">
    <source>
        <dbReference type="RuleBase" id="RU364047"/>
    </source>
</evidence>
<evidence type="ECO:0000256" key="13">
    <source>
        <dbReference type="ARBA" id="ARBA00093457"/>
    </source>
</evidence>
<comment type="similarity">
    <text evidence="13">Belongs to the glycosyltransferase ALG3 family.</text>
</comment>
<dbReference type="Pfam" id="PF05208">
    <property type="entry name" value="ALG3"/>
    <property type="match status" value="1"/>
</dbReference>
<evidence type="ECO:0000313" key="17">
    <source>
        <dbReference type="Proteomes" id="UP001165063"/>
    </source>
</evidence>
<keyword evidence="5 14" id="KW-0328">Glycosyltransferase</keyword>
<evidence type="ECO:0000256" key="2">
    <source>
        <dbReference type="ARBA" id="ARBA00004922"/>
    </source>
</evidence>
<comment type="pathway">
    <text evidence="2 14">Protein modification; protein glycosylation.</text>
</comment>
<feature type="transmembrane region" description="Helical" evidence="14">
    <location>
        <begin position="291"/>
        <end position="313"/>
    </location>
</feature>
<feature type="transmembrane region" description="Helical" evidence="14">
    <location>
        <begin position="262"/>
        <end position="286"/>
    </location>
</feature>
<evidence type="ECO:0000256" key="9">
    <source>
        <dbReference type="ARBA" id="ARBA00022989"/>
    </source>
</evidence>
<dbReference type="EC" id="2.4.1.258" evidence="3 14"/>
<evidence type="ECO:0000256" key="11">
    <source>
        <dbReference type="ARBA" id="ARBA00044743"/>
    </source>
</evidence>
<dbReference type="AlphaFoldDB" id="A0A9W7DBJ9"/>
<dbReference type="EMBL" id="BSXU01000070">
    <property type="protein sequence ID" value="GMG19153.1"/>
    <property type="molecule type" value="Genomic_DNA"/>
</dbReference>
<feature type="compositionally biased region" description="Polar residues" evidence="15">
    <location>
        <begin position="26"/>
        <end position="37"/>
    </location>
</feature>
<accession>A0A9W7DBJ9</accession>
<dbReference type="PANTHER" id="PTHR12646">
    <property type="entry name" value="NOT56 - RELATED"/>
    <property type="match status" value="1"/>
</dbReference>
<evidence type="ECO:0000256" key="3">
    <source>
        <dbReference type="ARBA" id="ARBA00011964"/>
    </source>
</evidence>
<dbReference type="Proteomes" id="UP001165063">
    <property type="component" value="Unassembled WGS sequence"/>
</dbReference>
<feature type="region of interest" description="Disordered" evidence="15">
    <location>
        <begin position="1"/>
        <end position="57"/>
    </location>
</feature>
<feature type="transmembrane region" description="Helical" evidence="14">
    <location>
        <begin position="224"/>
        <end position="242"/>
    </location>
</feature>
<evidence type="ECO:0000256" key="5">
    <source>
        <dbReference type="ARBA" id="ARBA00022676"/>
    </source>
</evidence>
<feature type="transmembrane region" description="Helical" evidence="14">
    <location>
        <begin position="169"/>
        <end position="188"/>
    </location>
</feature>
<evidence type="ECO:0000256" key="1">
    <source>
        <dbReference type="ARBA" id="ARBA00004477"/>
    </source>
</evidence>
<feature type="transmembrane region" description="Helical" evidence="14">
    <location>
        <begin position="477"/>
        <end position="497"/>
    </location>
</feature>
<feature type="transmembrane region" description="Helical" evidence="14">
    <location>
        <begin position="200"/>
        <end position="217"/>
    </location>
</feature>
<sequence length="519" mass="58740">MSNQSPTAQQSSSSRREETPSTLTSVSTNSNHTLQASSDDDQQQPQQPPPPPQQQQELPEFNLTNVLSDIKNGIWSLFNDPQVSNAIIVLLLFLESILLKIIITRVPYTEIDYSTYMQQISQIESGELDYSKIGGDTGPIVYPGGYVFIYSWMKWITDGMDDLEMGQVVFRWLYLVNLAIVGLCYLLAGGDGTGYGMKPVFLYLLCISKRLHSIYVLRLFNDCWCTLFAVSAIAILLFAVFVKQRGFGLANYVLCFIASDLLSVAVSIKMNALLYVPGFCVVLYFLNDENLLLCVLNAGIFVFVQVGMNWQFLEAGDEIRSNFINGAFNFGRQFMYKWTVNWKFLSEEVFLDSRFHTFLLVLQVVLLLSVLLLKWVSVKATGKPISQLIKDGLKFWSCTISPKHIIFDKRFGGRYVMLVICGSNLIGILCARSLHYQFLSWYYYSLPFLLSACSFPLIVDVALVVSHEWCWNVYPSTAVSSGVLVSILSLIVVRLTFVDWFKVIEQKSDTDSDETKKNN</sequence>
<comment type="subcellular location">
    <subcellularLocation>
        <location evidence="1 14">Endoplasmic reticulum membrane</location>
        <topology evidence="1 14">Multi-pass membrane protein</topology>
    </subcellularLocation>
</comment>
<evidence type="ECO:0000256" key="4">
    <source>
        <dbReference type="ARBA" id="ARBA00015561"/>
    </source>
</evidence>
<comment type="catalytic activity">
    <reaction evidence="12 14">
        <text>an alpha-D-Man-(1-&gt;2)-alpha-D-Man-(1-&gt;2)-alpha-D-Man-(1-&gt;3)-[alpha-D-Man-(1-&gt;6)]-beta-D-Man-(1-&gt;4)-beta-D-GlcNAc-(1-&gt;4)-alpha-D-GlcNAc-diphospho-di-trans,poly-cis-dolichol + a di-trans,poly-cis-dolichyl beta-D-mannosyl phosphate = an alpha-D-Man-(1-&gt;2)-alpha-D-Man-(1-&gt;2)-alpha-D-Man-(1-&gt;3)-[alpha-D-Man-(1-&gt;3)-alpha-D-Man-(1-&gt;6)]-beta-D-Man-(1-&gt;4)-beta-D-GlcNAc-(1-&gt;4)-alpha-D-GlcNAc-diphospho-di-trans,poly-cis-dolichol + a di-trans,poly-cis-dolichyl phosphate + H(+)</text>
        <dbReference type="Rhea" id="RHEA:29527"/>
        <dbReference type="Rhea" id="RHEA-COMP:19498"/>
        <dbReference type="Rhea" id="RHEA-COMP:19501"/>
        <dbReference type="Rhea" id="RHEA-COMP:19516"/>
        <dbReference type="Rhea" id="RHEA-COMP:19517"/>
        <dbReference type="ChEBI" id="CHEBI:15378"/>
        <dbReference type="ChEBI" id="CHEBI:57683"/>
        <dbReference type="ChEBI" id="CHEBI:58211"/>
        <dbReference type="ChEBI" id="CHEBI:132515"/>
        <dbReference type="ChEBI" id="CHEBI:132516"/>
        <dbReference type="EC" id="2.4.1.258"/>
    </reaction>
    <physiologicalReaction direction="left-to-right" evidence="12 14">
        <dbReference type="Rhea" id="RHEA:29528"/>
    </physiologicalReaction>
</comment>
<dbReference type="GO" id="GO:0005789">
    <property type="term" value="C:endoplasmic reticulum membrane"/>
    <property type="evidence" value="ECO:0007669"/>
    <property type="project" value="UniProtKB-SubCell"/>
</dbReference>
<name>A0A9W7DBJ9_AMBMO</name>
<protein>
    <recommendedName>
        <fullName evidence="4 14">Dol-P-Man:Man(5)GlcNAc(2)-PP-Dol alpha-1,3-mannosyltransferase</fullName>
        <ecNumber evidence="3 14">2.4.1.258</ecNumber>
    </recommendedName>
    <alternativeName>
        <fullName evidence="14">Dol-P-Man-dependent alpha(1-3)-mannosyltransferase</fullName>
    </alternativeName>
</protein>
<feature type="transmembrane region" description="Helical" evidence="14">
    <location>
        <begin position="441"/>
        <end position="465"/>
    </location>
</feature>
<gene>
    <name evidence="16" type="ORF">Amon01_000024600</name>
</gene>
<evidence type="ECO:0000256" key="6">
    <source>
        <dbReference type="ARBA" id="ARBA00022679"/>
    </source>
</evidence>
<evidence type="ECO:0000256" key="7">
    <source>
        <dbReference type="ARBA" id="ARBA00022692"/>
    </source>
</evidence>
<comment type="function">
    <text evidence="11 14">Dol-P-Man:Man(5)GlcNAc(2)-PP-Dol alpha-1,3-mannosyltransferase that operates in the biosynthetic pathway of dolichol-linked oligosaccharides, the glycan precursors employed in protein asparagine (N)-glycosylation. The assembly of dolichol-linked oligosaccharides begins on the cytosolic side of the endoplasmic reticulum membrane and finishes in its lumen. The sequential addition of sugars to dolichol pyrophosphate produces dolichol-linked oligosaccharides containing fourteen sugars, including two GlcNAcs, nine mannoses and three glucoses. Once assembled, the oligosaccharide is transferred from the lipid to nascent proteins by oligosaccharyltransferases. In the lumen of the endoplasmic reticulum, adds the first dolichyl beta-D-mannosyl phosphate derived mannose in an alpha-1,3 linkage to Man(5)GlcNAc(2)-PP-dolichol to produce Man(6)GlcNAc(2)-PP-dolichol.</text>
</comment>
<evidence type="ECO:0000256" key="10">
    <source>
        <dbReference type="ARBA" id="ARBA00023136"/>
    </source>
</evidence>
<feature type="transmembrane region" description="Helical" evidence="14">
    <location>
        <begin position="355"/>
        <end position="376"/>
    </location>
</feature>
<dbReference type="OrthoDB" id="20028at2759"/>
<evidence type="ECO:0000256" key="15">
    <source>
        <dbReference type="SAM" id="MobiDB-lite"/>
    </source>
</evidence>
<keyword evidence="9 14" id="KW-1133">Transmembrane helix</keyword>
<organism evidence="16 17">
    <name type="scientific">Ambrosiozyma monospora</name>
    <name type="common">Yeast</name>
    <name type="synonym">Endomycopsis monosporus</name>
    <dbReference type="NCBI Taxonomy" id="43982"/>
    <lineage>
        <taxon>Eukaryota</taxon>
        <taxon>Fungi</taxon>
        <taxon>Dikarya</taxon>
        <taxon>Ascomycota</taxon>
        <taxon>Saccharomycotina</taxon>
        <taxon>Pichiomycetes</taxon>
        <taxon>Pichiales</taxon>
        <taxon>Pichiaceae</taxon>
        <taxon>Ambrosiozyma</taxon>
    </lineage>
</organism>
<keyword evidence="6 14" id="KW-0808">Transferase</keyword>
<dbReference type="GO" id="GO:0052925">
    <property type="term" value="F:dol-P-Man:Man(5)GlcNAc(2)-PP-Dol alpha-1,3-mannosyltransferase activity"/>
    <property type="evidence" value="ECO:0007669"/>
    <property type="project" value="UniProtKB-EC"/>
</dbReference>
<evidence type="ECO:0000256" key="12">
    <source>
        <dbReference type="ARBA" id="ARBA00049506"/>
    </source>
</evidence>
<proteinExistence type="inferred from homology"/>
<feature type="transmembrane region" description="Helical" evidence="14">
    <location>
        <begin position="415"/>
        <end position="435"/>
    </location>
</feature>
<comment type="caution">
    <text evidence="16">The sequence shown here is derived from an EMBL/GenBank/DDBJ whole genome shotgun (WGS) entry which is preliminary data.</text>
</comment>
<evidence type="ECO:0000313" key="16">
    <source>
        <dbReference type="EMBL" id="GMG19153.1"/>
    </source>
</evidence>
<keyword evidence="10 14" id="KW-0472">Membrane</keyword>
<keyword evidence="7 14" id="KW-0812">Transmembrane</keyword>
<keyword evidence="17" id="KW-1185">Reference proteome</keyword>
<dbReference type="InterPro" id="IPR007873">
    <property type="entry name" value="Glycosyltransferase_ALG3"/>
</dbReference>
<reference evidence="16" key="1">
    <citation type="submission" date="2023-04" db="EMBL/GenBank/DDBJ databases">
        <title>Ambrosiozyma monospora NBRC 1965.</title>
        <authorList>
            <person name="Ichikawa N."/>
            <person name="Sato H."/>
            <person name="Tonouchi N."/>
        </authorList>
    </citation>
    <scope>NUCLEOTIDE SEQUENCE</scope>
    <source>
        <strain evidence="16">NBRC 1965</strain>
    </source>
</reference>
<keyword evidence="8 14" id="KW-0256">Endoplasmic reticulum</keyword>
<dbReference type="PANTHER" id="PTHR12646:SF0">
    <property type="entry name" value="DOL-P-MAN:MAN(5)GLCNAC(2)-PP-DOL ALPHA-1,3-MANNOSYLTRANSFERASE"/>
    <property type="match status" value="1"/>
</dbReference>
<feature type="compositionally biased region" description="Polar residues" evidence="15">
    <location>
        <begin position="1"/>
        <end position="10"/>
    </location>
</feature>